<accession>A0A9D1FV27</accession>
<evidence type="ECO:0000256" key="1">
    <source>
        <dbReference type="SAM" id="Phobius"/>
    </source>
</evidence>
<sequence>MKKQTMIEFPGGGASCNPAPVRVSFKFTWLGLLESFLGDLFSQTRSLARYRFENKSPKTFLAKKSNNNETNSSPLTVYRLLINETDFSRFTSHFSPLKNPAFTMAEVLITLGVIGIVVAMTLPTLINKIQGYVLQTQFKKAYNMISVALVKMKADYSIDNLHREFVIYNPSTSYYRSNEFKEMFYKTIGADRVIPLYKVKNYNLTKDYEYFYVDYPTPIHVLNNGVSVETLITSGHILIAVDINGYQKGPNAYGHDIFRFDLDTNDALRPCKMTRSYTEEELENLPYPEQAGYPCSINSKQRGNGIGCAWYAFENINPDDNSKTYWDNLPK</sequence>
<name>A0A9D1FV27_9BACT</name>
<evidence type="ECO:0000313" key="2">
    <source>
        <dbReference type="EMBL" id="HIS82649.1"/>
    </source>
</evidence>
<protein>
    <submittedName>
        <fullName evidence="2">Type II secretion system protein</fullName>
    </submittedName>
</protein>
<gene>
    <name evidence="2" type="ORF">IAD41_03475</name>
</gene>
<dbReference type="AlphaFoldDB" id="A0A9D1FV27"/>
<keyword evidence="1" id="KW-0472">Membrane</keyword>
<dbReference type="Proteomes" id="UP000824139">
    <property type="component" value="Unassembled WGS sequence"/>
</dbReference>
<dbReference type="EMBL" id="DVJO01000076">
    <property type="protein sequence ID" value="HIS82649.1"/>
    <property type="molecule type" value="Genomic_DNA"/>
</dbReference>
<feature type="transmembrane region" description="Helical" evidence="1">
    <location>
        <begin position="107"/>
        <end position="126"/>
    </location>
</feature>
<reference evidence="2" key="1">
    <citation type="submission" date="2020-10" db="EMBL/GenBank/DDBJ databases">
        <authorList>
            <person name="Gilroy R."/>
        </authorList>
    </citation>
    <scope>NUCLEOTIDE SEQUENCE</scope>
    <source>
        <strain evidence="2">CHK152-2994</strain>
    </source>
</reference>
<keyword evidence="1" id="KW-1133">Transmembrane helix</keyword>
<comment type="caution">
    <text evidence="2">The sequence shown here is derived from an EMBL/GenBank/DDBJ whole genome shotgun (WGS) entry which is preliminary data.</text>
</comment>
<reference evidence="2" key="2">
    <citation type="journal article" date="2021" name="PeerJ">
        <title>Extensive microbial diversity within the chicken gut microbiome revealed by metagenomics and culture.</title>
        <authorList>
            <person name="Gilroy R."/>
            <person name="Ravi A."/>
            <person name="Getino M."/>
            <person name="Pursley I."/>
            <person name="Horton D.L."/>
            <person name="Alikhan N.F."/>
            <person name="Baker D."/>
            <person name="Gharbi K."/>
            <person name="Hall N."/>
            <person name="Watson M."/>
            <person name="Adriaenssens E.M."/>
            <person name="Foster-Nyarko E."/>
            <person name="Jarju S."/>
            <person name="Secka A."/>
            <person name="Antonio M."/>
            <person name="Oren A."/>
            <person name="Chaudhuri R.R."/>
            <person name="La Ragione R."/>
            <person name="Hildebrand F."/>
            <person name="Pallen M.J."/>
        </authorList>
    </citation>
    <scope>NUCLEOTIDE SEQUENCE</scope>
    <source>
        <strain evidence="2">CHK152-2994</strain>
    </source>
</reference>
<organism evidence="2 3">
    <name type="scientific">Candidatus Scatenecus faecavium</name>
    <dbReference type="NCBI Taxonomy" id="2840915"/>
    <lineage>
        <taxon>Bacteria</taxon>
        <taxon>Candidatus Scatenecus</taxon>
    </lineage>
</organism>
<keyword evidence="1" id="KW-0812">Transmembrane</keyword>
<evidence type="ECO:0000313" key="3">
    <source>
        <dbReference type="Proteomes" id="UP000824139"/>
    </source>
</evidence>
<proteinExistence type="predicted"/>